<dbReference type="InterPro" id="IPR036890">
    <property type="entry name" value="HATPase_C_sf"/>
</dbReference>
<name>X1QSW9_9ZZZZ</name>
<protein>
    <recommendedName>
        <fullName evidence="2">Histidine kinase/HSP90-like ATPase domain-containing protein</fullName>
    </recommendedName>
</protein>
<dbReference type="Gene3D" id="3.30.565.10">
    <property type="entry name" value="Histidine kinase-like ATPase, C-terminal domain"/>
    <property type="match status" value="1"/>
</dbReference>
<dbReference type="SUPFAM" id="SSF55874">
    <property type="entry name" value="ATPase domain of HSP90 chaperone/DNA topoisomerase II/histidine kinase"/>
    <property type="match status" value="1"/>
</dbReference>
<evidence type="ECO:0008006" key="2">
    <source>
        <dbReference type="Google" id="ProtNLM"/>
    </source>
</evidence>
<dbReference type="AlphaFoldDB" id="X1QSW9"/>
<comment type="caution">
    <text evidence="1">The sequence shown here is derived from an EMBL/GenBank/DDBJ whole genome shotgun (WGS) entry which is preliminary data.</text>
</comment>
<dbReference type="EMBL" id="BARV01036906">
    <property type="protein sequence ID" value="GAI57906.1"/>
    <property type="molecule type" value="Genomic_DNA"/>
</dbReference>
<sequence length="50" mass="5216">SPHILSDFAAGGKLGLIGIQERTRLLGGKLLVKSRVGKGTTILVEVESIS</sequence>
<gene>
    <name evidence="1" type="ORF">S06H3_57220</name>
</gene>
<organism evidence="1">
    <name type="scientific">marine sediment metagenome</name>
    <dbReference type="NCBI Taxonomy" id="412755"/>
    <lineage>
        <taxon>unclassified sequences</taxon>
        <taxon>metagenomes</taxon>
        <taxon>ecological metagenomes</taxon>
    </lineage>
</organism>
<feature type="non-terminal residue" evidence="1">
    <location>
        <position position="1"/>
    </location>
</feature>
<accession>X1QSW9</accession>
<reference evidence="1" key="1">
    <citation type="journal article" date="2014" name="Front. Microbiol.">
        <title>High frequency of phylogenetically diverse reductive dehalogenase-homologous genes in deep subseafloor sedimentary metagenomes.</title>
        <authorList>
            <person name="Kawai M."/>
            <person name="Futagami T."/>
            <person name="Toyoda A."/>
            <person name="Takaki Y."/>
            <person name="Nishi S."/>
            <person name="Hori S."/>
            <person name="Arai W."/>
            <person name="Tsubouchi T."/>
            <person name="Morono Y."/>
            <person name="Uchiyama I."/>
            <person name="Ito T."/>
            <person name="Fujiyama A."/>
            <person name="Inagaki F."/>
            <person name="Takami H."/>
        </authorList>
    </citation>
    <scope>NUCLEOTIDE SEQUENCE</scope>
    <source>
        <strain evidence="1">Expedition CK06-06</strain>
    </source>
</reference>
<evidence type="ECO:0000313" key="1">
    <source>
        <dbReference type="EMBL" id="GAI57906.1"/>
    </source>
</evidence>
<proteinExistence type="predicted"/>